<reference evidence="1 2" key="1">
    <citation type="journal article" date="2005" name="PLoS Genet.">
        <title>Life in hot carbon monoxide: the complete genome sequence of Carboxydothermus hydrogenoformans Z-2901.</title>
        <authorList>
            <person name="Wu M."/>
            <person name="Ren Q."/>
            <person name="Durkin A.S."/>
            <person name="Daugherty S.C."/>
            <person name="Brinkac L.M."/>
            <person name="Dodson R.J."/>
            <person name="Madupu R."/>
            <person name="Sullivan S.A."/>
            <person name="Kolonay J.F."/>
            <person name="Haft D.H."/>
            <person name="Nelson W.C."/>
            <person name="Tallon L.J."/>
            <person name="Jones K.M."/>
            <person name="Ulrich L.E."/>
            <person name="Gonzalez J.M."/>
            <person name="Zhulin I.B."/>
            <person name="Robb F.T."/>
            <person name="Eisen J.A."/>
        </authorList>
    </citation>
    <scope>NUCLEOTIDE SEQUENCE [LARGE SCALE GENOMIC DNA]</scope>
    <source>
        <strain evidence="2">ATCC BAA-161 / DSM 6008 / Z-2901</strain>
    </source>
</reference>
<dbReference type="RefSeq" id="WP_011345007.1">
    <property type="nucleotide sequence ID" value="NC_007503.1"/>
</dbReference>
<dbReference type="OrthoDB" id="9147053at2"/>
<dbReference type="AlphaFoldDB" id="Q3AAA0"/>
<dbReference type="HOGENOM" id="CLU_716910_0_0_9"/>
<evidence type="ECO:0008006" key="3">
    <source>
        <dbReference type="Google" id="ProtNLM"/>
    </source>
</evidence>
<proteinExistence type="predicted"/>
<protein>
    <recommendedName>
        <fullName evidence="3">NurA domain-containing protein</fullName>
    </recommendedName>
</protein>
<dbReference type="Proteomes" id="UP000002706">
    <property type="component" value="Chromosome"/>
</dbReference>
<accession>Q3AAA0</accession>
<evidence type="ECO:0000313" key="1">
    <source>
        <dbReference type="EMBL" id="ABB14117.1"/>
    </source>
</evidence>
<dbReference type="KEGG" id="chy:CHY_2120"/>
<sequence>MLYDLDITDFLKKLSYLQSYEKQLLERFCSYARQLKQNLKPIRPYTTSAISIVASDGGDNRIYFNPAVYEFVRVACSIWDKPYFDVFSSSAGVEQFIARTKPGEYEFGPLRRLCQDLGLEVTELSHLFTKFNNPRQFTLLMRAYREIIEWAVLYDLLNIEKPFPLKQVIFIRDGLLRSFVFKWEVFAKLDDLFRKKISKLKNLGIEASIVGIAKRSAVLSRLAVALALEETFFREGSWYVEVPREIEKACYEGIESYITTREDLIAISNTTAYQAMGKLFLVKFGPEKYSPVWPVDIAVWQKDAADKILGKLIYDARQGFPIPDYPRSVQEAHEKAKISKIEMIVLQDEITRHYASAFNKGNGEKLERFKYLGEKLNTFFKGE</sequence>
<dbReference type="EMBL" id="CP000141">
    <property type="protein sequence ID" value="ABB14117.1"/>
    <property type="molecule type" value="Genomic_DNA"/>
</dbReference>
<organism evidence="1 2">
    <name type="scientific">Carboxydothermus hydrogenoformans (strain ATCC BAA-161 / DSM 6008 / Z-2901)</name>
    <dbReference type="NCBI Taxonomy" id="246194"/>
    <lineage>
        <taxon>Bacteria</taxon>
        <taxon>Bacillati</taxon>
        <taxon>Bacillota</taxon>
        <taxon>Clostridia</taxon>
        <taxon>Thermoanaerobacterales</taxon>
        <taxon>Thermoanaerobacteraceae</taxon>
        <taxon>Carboxydothermus</taxon>
    </lineage>
</organism>
<keyword evidence="2" id="KW-1185">Reference proteome</keyword>
<gene>
    <name evidence="1" type="ordered locus">CHY_2120</name>
</gene>
<dbReference type="STRING" id="246194.CHY_2120"/>
<dbReference type="InParanoid" id="Q3AAA0"/>
<name>Q3AAA0_CARHZ</name>
<evidence type="ECO:0000313" key="2">
    <source>
        <dbReference type="Proteomes" id="UP000002706"/>
    </source>
</evidence>
<dbReference type="eggNOG" id="COG1630">
    <property type="taxonomic scope" value="Bacteria"/>
</dbReference>